<feature type="region of interest" description="Disordered" evidence="1">
    <location>
        <begin position="79"/>
        <end position="145"/>
    </location>
</feature>
<evidence type="ECO:0000259" key="2">
    <source>
        <dbReference type="Pfam" id="PF07411"/>
    </source>
</evidence>
<organism evidence="4 5">
    <name type="scientific">Natrarchaeobius chitinivorans</name>
    <dbReference type="NCBI Taxonomy" id="1679083"/>
    <lineage>
        <taxon>Archaea</taxon>
        <taxon>Methanobacteriati</taxon>
        <taxon>Methanobacteriota</taxon>
        <taxon>Stenosarchaea group</taxon>
        <taxon>Halobacteria</taxon>
        <taxon>Halobacteriales</taxon>
        <taxon>Natrialbaceae</taxon>
        <taxon>Natrarchaeobius</taxon>
    </lineage>
</organism>
<dbReference type="NCBIfam" id="TIGR04354">
    <property type="entry name" value="amphi-Trp"/>
    <property type="match status" value="1"/>
</dbReference>
<dbReference type="Gene3D" id="2.30.29.80">
    <property type="match status" value="1"/>
</dbReference>
<accession>A0A3N6M8Z2</accession>
<feature type="domain" description="Amphi-Trp" evidence="3">
    <location>
        <begin position="6"/>
        <end position="84"/>
    </location>
</feature>
<dbReference type="Pfam" id="PF07411">
    <property type="entry name" value="DUF1508"/>
    <property type="match status" value="1"/>
</dbReference>
<dbReference type="EMBL" id="REFZ01000012">
    <property type="protein sequence ID" value="RQG98847.1"/>
    <property type="molecule type" value="Genomic_DNA"/>
</dbReference>
<evidence type="ECO:0000313" key="4">
    <source>
        <dbReference type="EMBL" id="RQG98847.1"/>
    </source>
</evidence>
<protein>
    <submittedName>
        <fullName evidence="4">DUF1508 domain-containing protein</fullName>
    </submittedName>
</protein>
<reference evidence="4 5" key="1">
    <citation type="submission" date="2018-10" db="EMBL/GenBank/DDBJ databases">
        <title>Natrarchaeobius chitinivorans gen. nov., sp. nov., and Natrarchaeobius haloalkaliphilus sp. nov., alkaliphilic, chitin-utilizing haloarchaea from hypersaline alkaline lakes.</title>
        <authorList>
            <person name="Sorokin D.Y."/>
            <person name="Elcheninov A.G."/>
            <person name="Kostrikina N.A."/>
            <person name="Bale N.J."/>
            <person name="Sinninghe Damste J.S."/>
            <person name="Khijniak T.V."/>
            <person name="Kublanov I.V."/>
            <person name="Toshchakov S.V."/>
        </authorList>
    </citation>
    <scope>NUCLEOTIDE SEQUENCE [LARGE SCALE GENOMIC DNA]</scope>
    <source>
        <strain evidence="4 5">AArcht7</strain>
    </source>
</reference>
<dbReference type="Proteomes" id="UP000281431">
    <property type="component" value="Unassembled WGS sequence"/>
</dbReference>
<proteinExistence type="predicted"/>
<sequence length="201" mass="21806">MTDPPTEFEFERAYDRDDLAEVFRTLADALESGDRVRLSGADASASVAVPPRVVAEFELERESGEPAIAELEIDLEWEDADGSSIRIGDESAGEGDRVAVRADPPGSDPASEASTAAIPPTAVTERGESSEPNAASGSEKRRSRFEVYEDRADEWRWRLVHWNGNVIGDSGEGYASKRNATRAVKSVIRAASTAHVVELEE</sequence>
<name>A0A3N6M8Z2_NATCH</name>
<dbReference type="OrthoDB" id="108721at2157"/>
<dbReference type="Pfam" id="PF20068">
    <property type="entry name" value="Amphi-Trp"/>
    <property type="match status" value="1"/>
</dbReference>
<evidence type="ECO:0000259" key="3">
    <source>
        <dbReference type="Pfam" id="PF20068"/>
    </source>
</evidence>
<dbReference type="InterPro" id="IPR010879">
    <property type="entry name" value="DUF1508"/>
</dbReference>
<evidence type="ECO:0000256" key="1">
    <source>
        <dbReference type="SAM" id="MobiDB-lite"/>
    </source>
</evidence>
<feature type="domain" description="DUF1508" evidence="2">
    <location>
        <begin position="150"/>
        <end position="198"/>
    </location>
</feature>
<dbReference type="InterPro" id="IPR027598">
    <property type="entry name" value="Amphi-Trp_dom"/>
</dbReference>
<gene>
    <name evidence="4" type="ORF">EA472_16670</name>
</gene>
<evidence type="ECO:0000313" key="5">
    <source>
        <dbReference type="Proteomes" id="UP000281431"/>
    </source>
</evidence>
<dbReference type="AlphaFoldDB" id="A0A3N6M8Z2"/>
<dbReference type="SUPFAM" id="SSF160113">
    <property type="entry name" value="YegP-like"/>
    <property type="match status" value="1"/>
</dbReference>
<keyword evidence="5" id="KW-1185">Reference proteome</keyword>
<comment type="caution">
    <text evidence="4">The sequence shown here is derived from an EMBL/GenBank/DDBJ whole genome shotgun (WGS) entry which is preliminary data.</text>
</comment>
<dbReference type="InterPro" id="IPR036913">
    <property type="entry name" value="YegP-like_sf"/>
</dbReference>